<evidence type="ECO:0000313" key="3">
    <source>
        <dbReference type="EMBL" id="KMZ97131.1"/>
    </source>
</evidence>
<accession>A0A0J9TPJ0</accession>
<proteinExistence type="predicted"/>
<keyword evidence="1" id="KW-0479">Metal-binding</keyword>
<feature type="zinc finger region" description="C3H1-type" evidence="1">
    <location>
        <begin position="47"/>
        <end position="69"/>
    </location>
</feature>
<keyword evidence="1" id="KW-0863">Zinc-finger</keyword>
<dbReference type="PROSITE" id="PS50103">
    <property type="entry name" value="ZF_C3H1"/>
    <property type="match status" value="1"/>
</dbReference>
<dbReference type="Proteomes" id="UP000053239">
    <property type="component" value="Unassembled WGS sequence"/>
</dbReference>
<dbReference type="InterPro" id="IPR000571">
    <property type="entry name" value="Znf_CCCH"/>
</dbReference>
<name>A0A0J9TPJ0_PLAVI</name>
<evidence type="ECO:0000313" key="4">
    <source>
        <dbReference type="Proteomes" id="UP000053239"/>
    </source>
</evidence>
<organism evidence="3 4">
    <name type="scientific">Plasmodium vivax North Korean</name>
    <dbReference type="NCBI Taxonomy" id="1035514"/>
    <lineage>
        <taxon>Eukaryota</taxon>
        <taxon>Sar</taxon>
        <taxon>Alveolata</taxon>
        <taxon>Apicomplexa</taxon>
        <taxon>Aconoidasida</taxon>
        <taxon>Haemosporida</taxon>
        <taxon>Plasmodiidae</taxon>
        <taxon>Plasmodium</taxon>
        <taxon>Plasmodium (Plasmodium)</taxon>
    </lineage>
</organism>
<dbReference type="EMBL" id="KQ235548">
    <property type="protein sequence ID" value="KMZ97131.1"/>
    <property type="molecule type" value="Genomic_DNA"/>
</dbReference>
<protein>
    <recommendedName>
        <fullName evidence="2">C3H1-type domain-containing protein</fullName>
    </recommendedName>
</protein>
<evidence type="ECO:0000259" key="2">
    <source>
        <dbReference type="PROSITE" id="PS50103"/>
    </source>
</evidence>
<keyword evidence="1" id="KW-0862">Zinc</keyword>
<gene>
    <name evidence="3" type="ORF">PVNG_00158</name>
</gene>
<reference evidence="3 4" key="1">
    <citation type="submission" date="2011-09" db="EMBL/GenBank/DDBJ databases">
        <title>The Genome Sequence of Plasmodium vivax North Korean.</title>
        <authorList>
            <consortium name="The Broad Institute Genome Sequencing Platform"/>
            <consortium name="The Broad Institute Genome Sequencing Center for Infectious Disease"/>
            <person name="Neafsey D."/>
            <person name="Carlton J."/>
            <person name="Barnwell J."/>
            <person name="Collins W."/>
            <person name="Escalante A."/>
            <person name="Mullikin J."/>
            <person name="Saul A."/>
            <person name="Guigo R."/>
            <person name="Camara F."/>
            <person name="Young S.K."/>
            <person name="Zeng Q."/>
            <person name="Gargeya S."/>
            <person name="Fitzgerald M."/>
            <person name="Haas B."/>
            <person name="Abouelleil A."/>
            <person name="Alvarado L."/>
            <person name="Arachchi H.M."/>
            <person name="Berlin A."/>
            <person name="Brown A."/>
            <person name="Chapman S.B."/>
            <person name="Chen Z."/>
            <person name="Dunbar C."/>
            <person name="Freedman E."/>
            <person name="Gearin G."/>
            <person name="Gellesch M."/>
            <person name="Goldberg J."/>
            <person name="Griggs A."/>
            <person name="Gujja S."/>
            <person name="Heiman D."/>
            <person name="Howarth C."/>
            <person name="Larson L."/>
            <person name="Lui A."/>
            <person name="MacDonald P.J.P."/>
            <person name="Montmayeur A."/>
            <person name="Murphy C."/>
            <person name="Neiman D."/>
            <person name="Pearson M."/>
            <person name="Priest M."/>
            <person name="Roberts A."/>
            <person name="Saif S."/>
            <person name="Shea T."/>
            <person name="Shenoy N."/>
            <person name="Sisk P."/>
            <person name="Stolte C."/>
            <person name="Sykes S."/>
            <person name="Wortman J."/>
            <person name="Nusbaum C."/>
            <person name="Birren B."/>
        </authorList>
    </citation>
    <scope>NUCLEOTIDE SEQUENCE [LARGE SCALE GENOMIC DNA]</scope>
    <source>
        <strain evidence="3 4">North Korean</strain>
    </source>
</reference>
<feature type="domain" description="C3H1-type" evidence="2">
    <location>
        <begin position="47"/>
        <end position="69"/>
    </location>
</feature>
<dbReference type="GO" id="GO:0008270">
    <property type="term" value="F:zinc ion binding"/>
    <property type="evidence" value="ECO:0007669"/>
    <property type="project" value="UniProtKB-KW"/>
</dbReference>
<sequence>MRGNYLRDGYKNQYRYANGSDGNNKMQNNYNNRRNFYQKKNPNKDRDKGITFCPHYTLRGLCRFSDDCK</sequence>
<dbReference type="AlphaFoldDB" id="A0A0J9TPJ0"/>
<evidence type="ECO:0000256" key="1">
    <source>
        <dbReference type="PROSITE-ProRule" id="PRU00723"/>
    </source>
</evidence>